<dbReference type="Gene3D" id="2.160.20.80">
    <property type="entry name" value="E3 ubiquitin-protein ligase SopA"/>
    <property type="match status" value="2"/>
</dbReference>
<organism evidence="3 4">
    <name type="scientific">Scytonema hofmannii PCC 7110</name>
    <dbReference type="NCBI Taxonomy" id="128403"/>
    <lineage>
        <taxon>Bacteria</taxon>
        <taxon>Bacillati</taxon>
        <taxon>Cyanobacteriota</taxon>
        <taxon>Cyanophyceae</taxon>
        <taxon>Nostocales</taxon>
        <taxon>Scytonemataceae</taxon>
        <taxon>Scytonema</taxon>
    </lineage>
</organism>
<dbReference type="AlphaFoldDB" id="A0A139WQ41"/>
<feature type="transmembrane region" description="Helical" evidence="1">
    <location>
        <begin position="433"/>
        <end position="453"/>
    </location>
</feature>
<feature type="domain" description="Novel STAND NTPase 1" evidence="2">
    <location>
        <begin position="3"/>
        <end position="373"/>
    </location>
</feature>
<dbReference type="Proteomes" id="UP000076925">
    <property type="component" value="Unassembled WGS sequence"/>
</dbReference>
<dbReference type="PANTHER" id="PTHR14136:SF17">
    <property type="entry name" value="BTB_POZ DOMAIN-CONTAINING PROTEIN KCTD9"/>
    <property type="match status" value="1"/>
</dbReference>
<dbReference type="InterPro" id="IPR051082">
    <property type="entry name" value="Pentapeptide-BTB/POZ_domain"/>
</dbReference>
<keyword evidence="4" id="KW-1185">Reference proteome</keyword>
<evidence type="ECO:0000313" key="3">
    <source>
        <dbReference type="EMBL" id="KYC34538.1"/>
    </source>
</evidence>
<keyword evidence="1" id="KW-0812">Transmembrane</keyword>
<dbReference type="Pfam" id="PF00805">
    <property type="entry name" value="Pentapeptide"/>
    <property type="match status" value="5"/>
</dbReference>
<dbReference type="Pfam" id="PF20703">
    <property type="entry name" value="nSTAND1"/>
    <property type="match status" value="1"/>
</dbReference>
<reference evidence="3 4" key="1">
    <citation type="journal article" date="2013" name="Genome Biol. Evol.">
        <title>Genomes of Stigonematalean cyanobacteria (subsection V) and the evolution of oxygenic photosynthesis from prokaryotes to plastids.</title>
        <authorList>
            <person name="Dagan T."/>
            <person name="Roettger M."/>
            <person name="Stucken K."/>
            <person name="Landan G."/>
            <person name="Koch R."/>
            <person name="Major P."/>
            <person name="Gould S.B."/>
            <person name="Goremykin V.V."/>
            <person name="Rippka R."/>
            <person name="Tandeau de Marsac N."/>
            <person name="Gugger M."/>
            <person name="Lockhart P.J."/>
            <person name="Allen J.F."/>
            <person name="Brune I."/>
            <person name="Maus I."/>
            <person name="Puhler A."/>
            <person name="Martin W.F."/>
        </authorList>
    </citation>
    <scope>NUCLEOTIDE SEQUENCE [LARGE SCALE GENOMIC DNA]</scope>
    <source>
        <strain evidence="3 4">PCC 7110</strain>
    </source>
</reference>
<dbReference type="PANTHER" id="PTHR14136">
    <property type="entry name" value="BTB_POZ DOMAIN-CONTAINING PROTEIN KCTD9"/>
    <property type="match status" value="1"/>
</dbReference>
<dbReference type="OrthoDB" id="464342at2"/>
<keyword evidence="1" id="KW-1133">Transmembrane helix</keyword>
<dbReference type="SUPFAM" id="SSF52540">
    <property type="entry name" value="P-loop containing nucleoside triphosphate hydrolases"/>
    <property type="match status" value="2"/>
</dbReference>
<evidence type="ECO:0000259" key="2">
    <source>
        <dbReference type="Pfam" id="PF20703"/>
    </source>
</evidence>
<accession>A0A139WQ41</accession>
<evidence type="ECO:0000256" key="1">
    <source>
        <dbReference type="SAM" id="Phobius"/>
    </source>
</evidence>
<dbReference type="InterPro" id="IPR049052">
    <property type="entry name" value="nSTAND1"/>
</dbReference>
<dbReference type="STRING" id="128403.WA1_51005"/>
<dbReference type="InterPro" id="IPR001646">
    <property type="entry name" value="5peptide_repeat"/>
</dbReference>
<proteinExistence type="predicted"/>
<comment type="caution">
    <text evidence="3">The sequence shown here is derived from an EMBL/GenBank/DDBJ whole genome shotgun (WGS) entry which is preliminary data.</text>
</comment>
<sequence length="703" mass="80963">MKLVNKEPLVAVIGPSGSGKSSVVFAGLIPYLKDTGGWRIAKFRPGKSPCKTLTEAVVSLMQLQTYELDQQTIEFNQNIRWLQQMVEQFLSKHPGERLLLVADQFEELYTLCEDEKERQQFLDQLLTCVRDAPKFTLLLTMRADFLHHALSYRPFVDELQNRDLKIGLMSQQDLQKVIEEPAKICRIYIENNWFPLRLETGLTERIISDVGDKAENLPLLEFTLTQLWKKQTDAQLTHKSYQEIGFVEQSIANHAEEVYKNYNDDERQRLERIFIQLINPEKGTAYTRRIATRTNLGEDNWELVTCLNSEEIRLVVINYNKEIQQETVEIIHEALIQNWHRLTQWMKKNNEFRTWQEELRRQICQWNNTGNDEGALLRGVPLAVAEDWQQKHLKDLAYEERFFIKRSLELQDKEIQQRNRETKQRERQQQRITIARTLAICLGIGVIGLIVLLNRETLLITFVIAIKKHLAGQNLEKFHMPRANLSQANLSRTNLSEANLEAGDLSEANLQDARLWKTHMPRANLSQANLSRTNLSEANLEAGNLSKANLQDARLWKTHMLKSSLQNANLSKADLSEANLKAGNLSKANLQSARLWNTYMPKSRLQDTNLSQANLSQADLNGSDFSRAKLNGANLRNTYMPEVSLQNTDLSQADLLQANLSKSDLSGADFRGVRNLTPEQVKSARNWEKAIYDEDFAKKLGLR</sequence>
<dbReference type="SUPFAM" id="SSF141571">
    <property type="entry name" value="Pentapeptide repeat-like"/>
    <property type="match status" value="2"/>
</dbReference>
<dbReference type="InterPro" id="IPR027417">
    <property type="entry name" value="P-loop_NTPase"/>
</dbReference>
<evidence type="ECO:0000313" key="4">
    <source>
        <dbReference type="Proteomes" id="UP000076925"/>
    </source>
</evidence>
<dbReference type="EMBL" id="ANNX02000078">
    <property type="protein sequence ID" value="KYC34538.1"/>
    <property type="molecule type" value="Genomic_DNA"/>
</dbReference>
<protein>
    <recommendedName>
        <fullName evidence="2">Novel STAND NTPase 1 domain-containing protein</fullName>
    </recommendedName>
</protein>
<name>A0A139WQ41_9CYAN</name>
<gene>
    <name evidence="3" type="ORF">WA1_51005</name>
</gene>
<keyword evidence="1" id="KW-0472">Membrane</keyword>